<dbReference type="RefSeq" id="WP_343905475.1">
    <property type="nucleotide sequence ID" value="NZ_BAAAIS010000003.1"/>
</dbReference>
<feature type="compositionally biased region" description="Low complexity" evidence="7">
    <location>
        <begin position="369"/>
        <end position="379"/>
    </location>
</feature>
<evidence type="ECO:0000256" key="5">
    <source>
        <dbReference type="ARBA" id="ARBA00022989"/>
    </source>
</evidence>
<keyword evidence="10" id="KW-1185">Reference proteome</keyword>
<dbReference type="PANTHER" id="PTHR22926">
    <property type="entry name" value="PHOSPHO-N-ACETYLMURAMOYL-PENTAPEPTIDE-TRANSFERASE"/>
    <property type="match status" value="1"/>
</dbReference>
<dbReference type="Pfam" id="PF00953">
    <property type="entry name" value="Glycos_transf_4"/>
    <property type="match status" value="1"/>
</dbReference>
<feature type="transmembrane region" description="Helical" evidence="8">
    <location>
        <begin position="165"/>
        <end position="184"/>
    </location>
</feature>
<evidence type="ECO:0000256" key="3">
    <source>
        <dbReference type="ARBA" id="ARBA00022679"/>
    </source>
</evidence>
<feature type="transmembrane region" description="Helical" evidence="8">
    <location>
        <begin position="340"/>
        <end position="358"/>
    </location>
</feature>
<evidence type="ECO:0000256" key="7">
    <source>
        <dbReference type="SAM" id="MobiDB-lite"/>
    </source>
</evidence>
<feature type="transmembrane region" description="Helical" evidence="8">
    <location>
        <begin position="47"/>
        <end position="67"/>
    </location>
</feature>
<keyword evidence="4 8" id="KW-0812">Transmembrane</keyword>
<feature type="region of interest" description="Disordered" evidence="7">
    <location>
        <begin position="366"/>
        <end position="388"/>
    </location>
</feature>
<feature type="transmembrane region" description="Helical" evidence="8">
    <location>
        <begin position="196"/>
        <end position="216"/>
    </location>
</feature>
<dbReference type="PANTHER" id="PTHR22926:SF3">
    <property type="entry name" value="UNDECAPRENYL-PHOSPHATE ALPHA-N-ACETYLGLUCOSAMINYL 1-PHOSPHATE TRANSFERASE"/>
    <property type="match status" value="1"/>
</dbReference>
<keyword evidence="5 8" id="KW-1133">Transmembrane helix</keyword>
<evidence type="ECO:0000256" key="6">
    <source>
        <dbReference type="ARBA" id="ARBA00023136"/>
    </source>
</evidence>
<dbReference type="EMBL" id="JBHUFL010000003">
    <property type="protein sequence ID" value="MFD1836164.1"/>
    <property type="molecule type" value="Genomic_DNA"/>
</dbReference>
<feature type="transmembrane region" description="Helical" evidence="8">
    <location>
        <begin position="258"/>
        <end position="282"/>
    </location>
</feature>
<name>A0ABW4Q0V8_9MICO</name>
<keyword evidence="2" id="KW-1003">Cell membrane</keyword>
<accession>A0ABW4Q0V8</accession>
<feature type="transmembrane region" description="Helical" evidence="8">
    <location>
        <begin position="312"/>
        <end position="334"/>
    </location>
</feature>
<feature type="transmembrane region" description="Helical" evidence="8">
    <location>
        <begin position="6"/>
        <end position="26"/>
    </location>
</feature>
<dbReference type="InterPro" id="IPR000715">
    <property type="entry name" value="Glycosyl_transferase_4"/>
</dbReference>
<feature type="transmembrane region" description="Helical" evidence="8">
    <location>
        <begin position="136"/>
        <end position="158"/>
    </location>
</feature>
<proteinExistence type="predicted"/>
<keyword evidence="6 8" id="KW-0472">Membrane</keyword>
<evidence type="ECO:0000256" key="2">
    <source>
        <dbReference type="ARBA" id="ARBA00022475"/>
    </source>
</evidence>
<organism evidence="9 10">
    <name type="scientific">Brachybacterium rhamnosum</name>
    <dbReference type="NCBI Taxonomy" id="173361"/>
    <lineage>
        <taxon>Bacteria</taxon>
        <taxon>Bacillati</taxon>
        <taxon>Actinomycetota</taxon>
        <taxon>Actinomycetes</taxon>
        <taxon>Micrococcales</taxon>
        <taxon>Dermabacteraceae</taxon>
        <taxon>Brachybacterium</taxon>
    </lineage>
</organism>
<sequence>MRIYLFVLLISAAVAYLTTPAVRLAARRLGAMTAVRERDVHDAVTPRLGGVAMFAGVAVAMLVGSRIPFLAPVYEDSHQPWAILGAASLVCALGAADDKWDLDWWTKLAGQALAALLMAWQGVQLVSLPIGGVTLLSSHTSIILTVLVVIVCMNAVNFVDGLDGLAAGVMAIGGTAFFLYAYLLTRDNSATDYSSLAALVTAAMIGACLGFLPHNLHRARIFMGDSGSMLLGLLLAASTIAVTGQVDPAALSGADFFGQFLPILLPIGVMIIPFLDFAMAVVRRIGSGRSPFHADKSHLHHRLLRLGHSKRSAVLIMYVWTVLVSVGLLLPLVLPLRTVVVAWVLGLLVAVLVTLDPLTRLRRRRAARSDPGPAAGPAPDLEDHHAPR</sequence>
<protein>
    <submittedName>
        <fullName evidence="9">Glycosyltransferase family 4 protein</fullName>
    </submittedName>
</protein>
<comment type="caution">
    <text evidence="9">The sequence shown here is derived from an EMBL/GenBank/DDBJ whole genome shotgun (WGS) entry which is preliminary data.</text>
</comment>
<evidence type="ECO:0000313" key="10">
    <source>
        <dbReference type="Proteomes" id="UP001597280"/>
    </source>
</evidence>
<evidence type="ECO:0000256" key="4">
    <source>
        <dbReference type="ARBA" id="ARBA00022692"/>
    </source>
</evidence>
<evidence type="ECO:0000256" key="8">
    <source>
        <dbReference type="SAM" id="Phobius"/>
    </source>
</evidence>
<dbReference type="Proteomes" id="UP001597280">
    <property type="component" value="Unassembled WGS sequence"/>
</dbReference>
<reference evidence="10" key="1">
    <citation type="journal article" date="2019" name="Int. J. Syst. Evol. Microbiol.">
        <title>The Global Catalogue of Microorganisms (GCM) 10K type strain sequencing project: providing services to taxonomists for standard genome sequencing and annotation.</title>
        <authorList>
            <consortium name="The Broad Institute Genomics Platform"/>
            <consortium name="The Broad Institute Genome Sequencing Center for Infectious Disease"/>
            <person name="Wu L."/>
            <person name="Ma J."/>
        </authorList>
    </citation>
    <scope>NUCLEOTIDE SEQUENCE [LARGE SCALE GENOMIC DNA]</scope>
    <source>
        <strain evidence="10">JCM 11650</strain>
    </source>
</reference>
<gene>
    <name evidence="9" type="ORF">ACFSDA_13925</name>
</gene>
<comment type="subcellular location">
    <subcellularLocation>
        <location evidence="1">Cell membrane</location>
        <topology evidence="1">Multi-pass membrane protein</topology>
    </subcellularLocation>
</comment>
<evidence type="ECO:0000256" key="1">
    <source>
        <dbReference type="ARBA" id="ARBA00004651"/>
    </source>
</evidence>
<dbReference type="CDD" id="cd06853">
    <property type="entry name" value="GT_WecA_like"/>
    <property type="match status" value="1"/>
</dbReference>
<feature type="transmembrane region" description="Helical" evidence="8">
    <location>
        <begin position="228"/>
        <end position="246"/>
    </location>
</feature>
<keyword evidence="3" id="KW-0808">Transferase</keyword>
<evidence type="ECO:0000313" key="9">
    <source>
        <dbReference type="EMBL" id="MFD1836164.1"/>
    </source>
</evidence>